<dbReference type="EMBL" id="GECZ01011218">
    <property type="protein sequence ID" value="JAS58551.1"/>
    <property type="molecule type" value="Transcribed_RNA"/>
</dbReference>
<reference evidence="2" key="1">
    <citation type="submission" date="2015-11" db="EMBL/GenBank/DDBJ databases">
        <title>De novo transcriptome assembly of four potential Pierce s Disease insect vectors from Arizona vineyards.</title>
        <authorList>
            <person name="Tassone E.E."/>
        </authorList>
    </citation>
    <scope>NUCLEOTIDE SEQUENCE</scope>
</reference>
<organism evidence="2">
    <name type="scientific">Cuerna arida</name>
    <dbReference type="NCBI Taxonomy" id="1464854"/>
    <lineage>
        <taxon>Eukaryota</taxon>
        <taxon>Metazoa</taxon>
        <taxon>Ecdysozoa</taxon>
        <taxon>Arthropoda</taxon>
        <taxon>Hexapoda</taxon>
        <taxon>Insecta</taxon>
        <taxon>Pterygota</taxon>
        <taxon>Neoptera</taxon>
        <taxon>Paraneoptera</taxon>
        <taxon>Hemiptera</taxon>
        <taxon>Auchenorrhyncha</taxon>
        <taxon>Membracoidea</taxon>
        <taxon>Cicadellidae</taxon>
        <taxon>Cicadellinae</taxon>
        <taxon>Proconiini</taxon>
        <taxon>Cuerna</taxon>
    </lineage>
</organism>
<feature type="non-terminal residue" evidence="2">
    <location>
        <position position="1"/>
    </location>
</feature>
<sequence length="141" mass="16555">QWINTELAKQYITTILSLEQYLTYITNTYHIHFDYNKIETEFKKLEDLVSELEDGAQCTTEECKDIRKIIVSASGPAPTQVQVEPSTFEHSISEYIDVLNKIRDYWKDITSTYKINFEFTKDESEFRKIEHLATEIDKSGD</sequence>
<evidence type="ECO:0000313" key="2">
    <source>
        <dbReference type="EMBL" id="JAS58551.1"/>
    </source>
</evidence>
<proteinExistence type="predicted"/>
<dbReference type="AlphaFoldDB" id="A0A1B6G832"/>
<gene>
    <name evidence="2" type="ORF">g.41902</name>
</gene>
<feature type="non-terminal residue" evidence="2">
    <location>
        <position position="141"/>
    </location>
</feature>
<keyword evidence="1" id="KW-0175">Coiled coil</keyword>
<evidence type="ECO:0000256" key="1">
    <source>
        <dbReference type="SAM" id="Coils"/>
    </source>
</evidence>
<protein>
    <submittedName>
        <fullName evidence="2">Uncharacterized protein</fullName>
    </submittedName>
</protein>
<name>A0A1B6G832_9HEMI</name>
<feature type="coiled-coil region" evidence="1">
    <location>
        <begin position="35"/>
        <end position="62"/>
    </location>
</feature>
<accession>A0A1B6G832</accession>